<accession>A0A7Y2LZW6</accession>
<evidence type="ECO:0000313" key="1">
    <source>
        <dbReference type="EMBL" id="NNH02553.1"/>
    </source>
</evidence>
<dbReference type="AlphaFoldDB" id="A0A7Y2LZW6"/>
<gene>
    <name evidence="1" type="ORF">HLA99_01550</name>
</gene>
<keyword evidence="2" id="KW-1185">Reference proteome</keyword>
<sequence length="82" mass="9530">MHDTLTPVWSFDLDRRSTLPSIPLERLTPAERLTLRLGTWLVRRSSRRLERAAEVPKRNGEYAQAQRERVIAQAHLLGCLRP</sequence>
<dbReference type="Proteomes" id="UP000543598">
    <property type="component" value="Unassembled WGS sequence"/>
</dbReference>
<dbReference type="RefSeq" id="WP_167041222.1">
    <property type="nucleotide sequence ID" value="NZ_BAAANA010000003.1"/>
</dbReference>
<comment type="caution">
    <text evidence="1">The sequence shown here is derived from an EMBL/GenBank/DDBJ whole genome shotgun (WGS) entry which is preliminary data.</text>
</comment>
<evidence type="ECO:0000313" key="2">
    <source>
        <dbReference type="Proteomes" id="UP000543598"/>
    </source>
</evidence>
<proteinExistence type="predicted"/>
<dbReference type="EMBL" id="JABEMB010000001">
    <property type="protein sequence ID" value="NNH02553.1"/>
    <property type="molecule type" value="Genomic_DNA"/>
</dbReference>
<protein>
    <submittedName>
        <fullName evidence="1">Uncharacterized protein</fullName>
    </submittedName>
</protein>
<reference evidence="1 2" key="1">
    <citation type="submission" date="2020-05" db="EMBL/GenBank/DDBJ databases">
        <title>MicrobeNet Type strains.</title>
        <authorList>
            <person name="Nicholson A.C."/>
        </authorList>
    </citation>
    <scope>NUCLEOTIDE SEQUENCE [LARGE SCALE GENOMIC DNA]</scope>
    <source>
        <strain evidence="1 2">JCM 14282</strain>
    </source>
</reference>
<name>A0A7Y2LZW6_9MICO</name>
<organism evidence="1 2">
    <name type="scientific">Microbacterium ulmi</name>
    <dbReference type="NCBI Taxonomy" id="179095"/>
    <lineage>
        <taxon>Bacteria</taxon>
        <taxon>Bacillati</taxon>
        <taxon>Actinomycetota</taxon>
        <taxon>Actinomycetes</taxon>
        <taxon>Micrococcales</taxon>
        <taxon>Microbacteriaceae</taxon>
        <taxon>Microbacterium</taxon>
    </lineage>
</organism>